<comment type="caution">
    <text evidence="11">The sequence shown here is derived from an EMBL/GenBank/DDBJ whole genome shotgun (WGS) entry which is preliminary data.</text>
</comment>
<keyword evidence="6 11" id="KW-0808">Transferase</keyword>
<keyword evidence="7" id="KW-0663">Pyridoxal phosphate</keyword>
<reference evidence="11 12" key="1">
    <citation type="journal article" date="2016" name="Nat. Commun.">
        <title>Thousands of microbial genomes shed light on interconnected biogeochemical processes in an aquifer system.</title>
        <authorList>
            <person name="Anantharaman K."/>
            <person name="Brown C.T."/>
            <person name="Hug L.A."/>
            <person name="Sharon I."/>
            <person name="Castelle C.J."/>
            <person name="Probst A.J."/>
            <person name="Thomas B.C."/>
            <person name="Singh A."/>
            <person name="Wilkins M.J."/>
            <person name="Karaoz U."/>
            <person name="Brodie E.L."/>
            <person name="Williams K.H."/>
            <person name="Hubbard S.S."/>
            <person name="Banfield J.F."/>
        </authorList>
    </citation>
    <scope>NUCLEOTIDE SEQUENCE [LARGE SCALE GENOMIC DNA]</scope>
</reference>
<accession>A0A1F6EB98</accession>
<dbReference type="GO" id="GO:0009089">
    <property type="term" value="P:lysine biosynthetic process via diaminopimelate"/>
    <property type="evidence" value="ECO:0007669"/>
    <property type="project" value="UniProtKB-UniPathway"/>
</dbReference>
<dbReference type="GO" id="GO:0030170">
    <property type="term" value="F:pyridoxal phosphate binding"/>
    <property type="evidence" value="ECO:0007669"/>
    <property type="project" value="UniProtKB-UniRule"/>
</dbReference>
<dbReference type="Proteomes" id="UP000176689">
    <property type="component" value="Unassembled WGS sequence"/>
</dbReference>
<sequence>MAKINPHFNEIAQGYFSAEIAKRAKPFIDSHPGVELIKLGIGNTTEPLVPAAIEGLRKGVEKLGKPETYTGYGDEQGDERLRKAIAEWYGARGMDVEPGAVFVSDGAKTDCANISSIFSDDSVVAISDPVYPVYRDSNIIEGRKVVYMQGLEENGFIPELPREKADIIFLCSPNNPTGAVATKEQLKAFVDHAREHNAVIIFDAAYSEYIRDPGLPKSIYEVDGAKTCAIEIQSFSKSAGFTGVRLGWTVVPKELQAEGASPGTLNQFWNRRQTTMFNGASNIAQEGGLAILSPEGQKQTHEQIDYYMKNASIIKEGLEGAGLKVFGGVHAPYIWLKCPAGFSSWEFFDELLTKAHVITTPGVTFGKNGEGYLRLSAFGHRENIEKAVRSIRENFGTEMFKHA</sequence>
<dbReference type="InterPro" id="IPR019942">
    <property type="entry name" value="DapL/ALD1"/>
</dbReference>
<comment type="cofactor">
    <cofactor evidence="1">
        <name>pyridoxal 5'-phosphate</name>
        <dbReference type="ChEBI" id="CHEBI:597326"/>
    </cofactor>
</comment>
<protein>
    <recommendedName>
        <fullName evidence="4 9">LL-diaminopimelate aminotransferase</fullName>
        <ecNumber evidence="3 9">2.6.1.83</ecNumber>
    </recommendedName>
</protein>
<evidence type="ECO:0000256" key="6">
    <source>
        <dbReference type="ARBA" id="ARBA00022679"/>
    </source>
</evidence>
<dbReference type="CDD" id="cd00609">
    <property type="entry name" value="AAT_like"/>
    <property type="match status" value="1"/>
</dbReference>
<evidence type="ECO:0000259" key="10">
    <source>
        <dbReference type="Pfam" id="PF00155"/>
    </source>
</evidence>
<dbReference type="NCBIfam" id="TIGR03542">
    <property type="entry name" value="DAPAT_plant"/>
    <property type="match status" value="1"/>
</dbReference>
<dbReference type="Pfam" id="PF00155">
    <property type="entry name" value="Aminotran_1_2"/>
    <property type="match status" value="1"/>
</dbReference>
<evidence type="ECO:0000256" key="8">
    <source>
        <dbReference type="ARBA" id="ARBA00051934"/>
    </source>
</evidence>
<evidence type="ECO:0000256" key="7">
    <source>
        <dbReference type="ARBA" id="ARBA00022898"/>
    </source>
</evidence>
<dbReference type="EC" id="2.6.1.83" evidence="3 9"/>
<gene>
    <name evidence="11" type="ORF">A3F27_01760</name>
</gene>
<name>A0A1F6EB98_9BACT</name>
<dbReference type="Gene3D" id="3.90.1150.10">
    <property type="entry name" value="Aspartate Aminotransferase, domain 1"/>
    <property type="match status" value="1"/>
</dbReference>
<feature type="domain" description="Aminotransferase class I/classII large" evidence="10">
    <location>
        <begin position="35"/>
        <end position="391"/>
    </location>
</feature>
<dbReference type="InterPro" id="IPR015424">
    <property type="entry name" value="PyrdxlP-dep_Trfase"/>
</dbReference>
<dbReference type="Gene3D" id="3.40.640.10">
    <property type="entry name" value="Type I PLP-dependent aspartate aminotransferase-like (Major domain)"/>
    <property type="match status" value="1"/>
</dbReference>
<evidence type="ECO:0000256" key="1">
    <source>
        <dbReference type="ARBA" id="ARBA00001933"/>
    </source>
</evidence>
<dbReference type="InterPro" id="IPR015421">
    <property type="entry name" value="PyrdxlP-dep_Trfase_major"/>
</dbReference>
<evidence type="ECO:0000256" key="4">
    <source>
        <dbReference type="ARBA" id="ARBA00018052"/>
    </source>
</evidence>
<dbReference type="InterPro" id="IPR015422">
    <property type="entry name" value="PyrdxlP-dep_Trfase_small"/>
</dbReference>
<dbReference type="HAMAP" id="MF_01642">
    <property type="entry name" value="DapL_aminotrans_1"/>
    <property type="match status" value="1"/>
</dbReference>
<comment type="pathway">
    <text evidence="2">Amino-acid biosynthesis; L-lysine biosynthesis via DAP pathway; LL-2,6-diaminopimelate from (S)-tetrahydrodipicolinate (aminotransferase route): step 1/1.</text>
</comment>
<dbReference type="EMBL" id="MFLP01000018">
    <property type="protein sequence ID" value="OGG70974.1"/>
    <property type="molecule type" value="Genomic_DNA"/>
</dbReference>
<evidence type="ECO:0000256" key="3">
    <source>
        <dbReference type="ARBA" id="ARBA00013138"/>
    </source>
</evidence>
<comment type="catalytic activity">
    <reaction evidence="8">
        <text>(2S,6S)-2,6-diaminopimelate + 2-oxoglutarate = (S)-2,3,4,5-tetrahydrodipicolinate + L-glutamate + H2O + H(+)</text>
        <dbReference type="Rhea" id="RHEA:23988"/>
        <dbReference type="ChEBI" id="CHEBI:15377"/>
        <dbReference type="ChEBI" id="CHEBI:15378"/>
        <dbReference type="ChEBI" id="CHEBI:16810"/>
        <dbReference type="ChEBI" id="CHEBI:16845"/>
        <dbReference type="ChEBI" id="CHEBI:29985"/>
        <dbReference type="ChEBI" id="CHEBI:57609"/>
        <dbReference type="EC" id="2.6.1.83"/>
    </reaction>
</comment>
<evidence type="ECO:0000256" key="9">
    <source>
        <dbReference type="NCBIfam" id="TIGR03542"/>
    </source>
</evidence>
<dbReference type="InterPro" id="IPR004839">
    <property type="entry name" value="Aminotransferase_I/II_large"/>
</dbReference>
<dbReference type="GO" id="GO:0010285">
    <property type="term" value="F:L,L-diaminopimelate aminotransferase activity"/>
    <property type="evidence" value="ECO:0007669"/>
    <property type="project" value="UniProtKB-EC"/>
</dbReference>
<evidence type="ECO:0000313" key="11">
    <source>
        <dbReference type="EMBL" id="OGG70974.1"/>
    </source>
</evidence>
<dbReference type="FunFam" id="3.40.640.10:FF:000099">
    <property type="entry name" value="LL-diaminopimelate aminotransferase, chloroplastic"/>
    <property type="match status" value="1"/>
</dbReference>
<organism evidence="11 12">
    <name type="scientific">Candidatus Kaiserbacteria bacterium RIFCSPHIGHO2_12_FULL_53_13</name>
    <dbReference type="NCBI Taxonomy" id="1798502"/>
    <lineage>
        <taxon>Bacteria</taxon>
        <taxon>Candidatus Kaiseribacteriota</taxon>
    </lineage>
</organism>
<evidence type="ECO:0000256" key="2">
    <source>
        <dbReference type="ARBA" id="ARBA00004982"/>
    </source>
</evidence>
<dbReference type="AlphaFoldDB" id="A0A1F6EB98"/>
<dbReference type="SUPFAM" id="SSF53383">
    <property type="entry name" value="PLP-dependent transferases"/>
    <property type="match status" value="1"/>
</dbReference>
<dbReference type="PANTHER" id="PTHR43144">
    <property type="entry name" value="AMINOTRANSFERASE"/>
    <property type="match status" value="1"/>
</dbReference>
<evidence type="ECO:0000313" key="12">
    <source>
        <dbReference type="Proteomes" id="UP000176689"/>
    </source>
</evidence>
<dbReference type="UniPathway" id="UPA00034">
    <property type="reaction ID" value="UER00466"/>
</dbReference>
<proteinExistence type="inferred from homology"/>
<evidence type="ECO:0000256" key="5">
    <source>
        <dbReference type="ARBA" id="ARBA00022576"/>
    </source>
</evidence>
<keyword evidence="5 11" id="KW-0032">Aminotransferase</keyword>